<dbReference type="Proteomes" id="UP000008066">
    <property type="component" value="Unassembled WGS sequence"/>
</dbReference>
<evidence type="ECO:0000313" key="8">
    <source>
        <dbReference type="Proteomes" id="UP000008066"/>
    </source>
</evidence>
<dbReference type="SUPFAM" id="SSF51126">
    <property type="entry name" value="Pectin lyase-like"/>
    <property type="match status" value="1"/>
</dbReference>
<dbReference type="HOGENOM" id="CLU_021894_0_1_1"/>
<evidence type="ECO:0000256" key="2">
    <source>
        <dbReference type="ARBA" id="ARBA00022729"/>
    </source>
</evidence>
<feature type="domain" description="Pectate lyase" evidence="6">
    <location>
        <begin position="47"/>
        <end position="259"/>
    </location>
</feature>
<dbReference type="eggNOG" id="ENOG502QR5B">
    <property type="taxonomic scope" value="Eukaryota"/>
</dbReference>
<evidence type="ECO:0000313" key="7">
    <source>
        <dbReference type="EMBL" id="EGS22403.1"/>
    </source>
</evidence>
<feature type="signal peptide" evidence="5">
    <location>
        <begin position="1"/>
        <end position="18"/>
    </location>
</feature>
<comment type="similarity">
    <text evidence="1 4">Belongs to the polysaccharide lyase 1 family.</text>
</comment>
<dbReference type="InterPro" id="IPR045032">
    <property type="entry name" value="PEL"/>
</dbReference>
<dbReference type="InterPro" id="IPR002022">
    <property type="entry name" value="Pec_lyase"/>
</dbReference>
<dbReference type="GO" id="GO:0030570">
    <property type="term" value="F:pectate lyase activity"/>
    <property type="evidence" value="ECO:0007669"/>
    <property type="project" value="InterPro"/>
</dbReference>
<dbReference type="KEGG" id="cthr:CTHT_0019340"/>
<dbReference type="AlphaFoldDB" id="G0S320"/>
<evidence type="ECO:0000256" key="1">
    <source>
        <dbReference type="ARBA" id="ARBA00010980"/>
    </source>
</evidence>
<dbReference type="STRING" id="759272.G0S320"/>
<dbReference type="Pfam" id="PF00544">
    <property type="entry name" value="Pectate_lyase_4"/>
    <property type="match status" value="1"/>
</dbReference>
<dbReference type="OMA" id="ATWGVEG"/>
<accession>G0S320</accession>
<dbReference type="OrthoDB" id="1637350at2759"/>
<dbReference type="Gene3D" id="2.160.20.10">
    <property type="entry name" value="Single-stranded right-handed beta-helix, Pectin lyase-like"/>
    <property type="match status" value="1"/>
</dbReference>
<feature type="chain" id="PRO_5003408785" description="Pectate lyase domain-containing protein" evidence="5">
    <location>
        <begin position="19"/>
        <end position="336"/>
    </location>
</feature>
<sequence>MRFRTLFFTLFVTHLAAAHPLEWLGLASWDVEGYAKDNPIGPTTGGEGGETVTVDNAADFKAAVTGNDPRIVLVIGEINLPSRLKIGANKSVIGFGKTAHITGSGLDVYHVSNVIIRNLKISFIKDNDCITIRNSTRVWVDHNEFESDISKGPDFYDGQVDVIRGSDWITVSWNYFHDHWKSSLVGNDAALRDEDFGKLHVTYHHNYWRNAGTRGPAGRFGHQHVYNNVYADFLYQAIHSRSYNQILVEGNVFRGNTREALSTYGLVIPEDSPNTCSCGDEELDGFANLGAKNDWGEAGVNITQVGNFTKAPYKFKLTPLSLVERVVKLGVGIGKI</sequence>
<keyword evidence="4" id="KW-0119">Carbohydrate metabolism</keyword>
<keyword evidence="3 4" id="KW-0456">Lyase</keyword>
<dbReference type="GO" id="GO:0000272">
    <property type="term" value="P:polysaccharide catabolic process"/>
    <property type="evidence" value="ECO:0007669"/>
    <property type="project" value="UniProtKB-KW"/>
</dbReference>
<dbReference type="EMBL" id="GL988040">
    <property type="protein sequence ID" value="EGS22403.1"/>
    <property type="molecule type" value="Genomic_DNA"/>
</dbReference>
<evidence type="ECO:0000256" key="4">
    <source>
        <dbReference type="RuleBase" id="RU361173"/>
    </source>
</evidence>
<comment type="subcellular location">
    <subcellularLocation>
        <location evidence="4">Secreted</location>
    </subcellularLocation>
</comment>
<keyword evidence="4" id="KW-0964">Secreted</keyword>
<gene>
    <name evidence="7" type="ORF">CTHT_0019340</name>
</gene>
<dbReference type="InterPro" id="IPR012334">
    <property type="entry name" value="Pectin_lyas_fold"/>
</dbReference>
<dbReference type="SMART" id="SM00656">
    <property type="entry name" value="Amb_all"/>
    <property type="match status" value="1"/>
</dbReference>
<name>G0S320_CHATD</name>
<dbReference type="GO" id="GO:0005576">
    <property type="term" value="C:extracellular region"/>
    <property type="evidence" value="ECO:0007669"/>
    <property type="project" value="UniProtKB-SubCell"/>
</dbReference>
<keyword evidence="8" id="KW-1185">Reference proteome</keyword>
<dbReference type="PANTHER" id="PTHR31683:SF18">
    <property type="entry name" value="PECTATE LYASE 21-RELATED"/>
    <property type="match status" value="1"/>
</dbReference>
<dbReference type="GeneID" id="18255972"/>
<evidence type="ECO:0000256" key="5">
    <source>
        <dbReference type="SAM" id="SignalP"/>
    </source>
</evidence>
<dbReference type="RefSeq" id="XP_006692422.1">
    <property type="nucleotide sequence ID" value="XM_006692359.1"/>
</dbReference>
<dbReference type="InterPro" id="IPR011050">
    <property type="entry name" value="Pectin_lyase_fold/virulence"/>
</dbReference>
<evidence type="ECO:0000259" key="6">
    <source>
        <dbReference type="SMART" id="SM00656"/>
    </source>
</evidence>
<dbReference type="PANTHER" id="PTHR31683">
    <property type="entry name" value="PECTATE LYASE 18-RELATED"/>
    <property type="match status" value="1"/>
</dbReference>
<dbReference type="SMR" id="G0S320"/>
<keyword evidence="4" id="KW-0624">Polysaccharide degradation</keyword>
<evidence type="ECO:0000256" key="3">
    <source>
        <dbReference type="ARBA" id="ARBA00023239"/>
    </source>
</evidence>
<keyword evidence="2 5" id="KW-0732">Signal</keyword>
<protein>
    <recommendedName>
        <fullName evidence="6">Pectate lyase domain-containing protein</fullName>
    </recommendedName>
</protein>
<reference evidence="7 8" key="1">
    <citation type="journal article" date="2011" name="Cell">
        <title>Insight into structure and assembly of the nuclear pore complex by utilizing the genome of a eukaryotic thermophile.</title>
        <authorList>
            <person name="Amlacher S."/>
            <person name="Sarges P."/>
            <person name="Flemming D."/>
            <person name="van Noort V."/>
            <person name="Kunze R."/>
            <person name="Devos D.P."/>
            <person name="Arumugam M."/>
            <person name="Bork P."/>
            <person name="Hurt E."/>
        </authorList>
    </citation>
    <scope>NUCLEOTIDE SEQUENCE [LARGE SCALE GENOMIC DNA]</scope>
    <source>
        <strain evidence="8">DSM 1495 / CBS 144.50 / IMI 039719</strain>
    </source>
</reference>
<organism evidence="8">
    <name type="scientific">Chaetomium thermophilum (strain DSM 1495 / CBS 144.50 / IMI 039719)</name>
    <name type="common">Thermochaetoides thermophila</name>
    <dbReference type="NCBI Taxonomy" id="759272"/>
    <lineage>
        <taxon>Eukaryota</taxon>
        <taxon>Fungi</taxon>
        <taxon>Dikarya</taxon>
        <taxon>Ascomycota</taxon>
        <taxon>Pezizomycotina</taxon>
        <taxon>Sordariomycetes</taxon>
        <taxon>Sordariomycetidae</taxon>
        <taxon>Sordariales</taxon>
        <taxon>Chaetomiaceae</taxon>
        <taxon>Thermochaetoides</taxon>
    </lineage>
</organism>
<proteinExistence type="inferred from homology"/>